<evidence type="ECO:0000313" key="4">
    <source>
        <dbReference type="EMBL" id="KAF5827015.1"/>
    </source>
</evidence>
<comment type="similarity">
    <text evidence="1">Belongs to the peptidase S33 family.</text>
</comment>
<dbReference type="PANTHER" id="PTHR43248:SF14">
    <property type="entry name" value="ALPHA_BETA-HYDROLASES SUPERFAMILY PROTEIN"/>
    <property type="match status" value="1"/>
</dbReference>
<dbReference type="GO" id="GO:0016787">
    <property type="term" value="F:hydrolase activity"/>
    <property type="evidence" value="ECO:0007669"/>
    <property type="project" value="UniProtKB-KW"/>
</dbReference>
<gene>
    <name evidence="4" type="ORF">DUNSADRAFT_1496</name>
</gene>
<keyword evidence="2 4" id="KW-0378">Hydrolase</keyword>
<keyword evidence="5" id="KW-1185">Reference proteome</keyword>
<sequence length="186" mass="20447">MRVFSSRVQHGTLRLGLGRQAFDSRHQGKTIAGSLMTTAPAPMDSSPVSNRRTFSSAEAPILAHEMIQGPLARFTDANTKAGQTPPTAVLCHGILGSKRNMQTYARMIVDGFPSWQVLLVDLRCHGDSASQNFQPPHTVESSADDVLRLLRQLRLFPHMLIGHSYGGKVVMSMVKQFGSRLPRPIE</sequence>
<dbReference type="SUPFAM" id="SSF53474">
    <property type="entry name" value="alpha/beta-Hydrolases"/>
    <property type="match status" value="1"/>
</dbReference>
<dbReference type="Pfam" id="PF00561">
    <property type="entry name" value="Abhydrolase_1"/>
    <property type="match status" value="1"/>
</dbReference>
<dbReference type="InterPro" id="IPR029058">
    <property type="entry name" value="AB_hydrolase_fold"/>
</dbReference>
<dbReference type="PANTHER" id="PTHR43248">
    <property type="entry name" value="2-SUCCINYL-6-HYDROXY-2,4-CYCLOHEXADIENE-1-CARBOXYLATE SYNTHASE"/>
    <property type="match status" value="1"/>
</dbReference>
<dbReference type="InterPro" id="IPR000073">
    <property type="entry name" value="AB_hydrolase_1"/>
</dbReference>
<name>A0ABQ7FXC3_DUNSA</name>
<dbReference type="Gene3D" id="3.40.50.1820">
    <property type="entry name" value="alpha/beta hydrolase"/>
    <property type="match status" value="1"/>
</dbReference>
<dbReference type="Proteomes" id="UP000815325">
    <property type="component" value="Unassembled WGS sequence"/>
</dbReference>
<feature type="domain" description="AB hydrolase-1" evidence="3">
    <location>
        <begin position="89"/>
        <end position="180"/>
    </location>
</feature>
<feature type="non-terminal residue" evidence="4">
    <location>
        <position position="186"/>
    </location>
</feature>
<protein>
    <submittedName>
        <fullName evidence="4">Alpha/Beta hydrolase protein</fullName>
    </submittedName>
</protein>
<accession>A0ABQ7FXC3</accession>
<dbReference type="InterPro" id="IPR051601">
    <property type="entry name" value="Serine_prot/Carboxylest_S33"/>
</dbReference>
<evidence type="ECO:0000313" key="5">
    <source>
        <dbReference type="Proteomes" id="UP000815325"/>
    </source>
</evidence>
<comment type="caution">
    <text evidence="4">The sequence shown here is derived from an EMBL/GenBank/DDBJ whole genome shotgun (WGS) entry which is preliminary data.</text>
</comment>
<reference evidence="4" key="1">
    <citation type="submission" date="2017-08" db="EMBL/GenBank/DDBJ databases">
        <authorList>
            <person name="Polle J.E."/>
            <person name="Barry K."/>
            <person name="Cushman J."/>
            <person name="Schmutz J."/>
            <person name="Tran D."/>
            <person name="Hathwaick L.T."/>
            <person name="Yim W.C."/>
            <person name="Jenkins J."/>
            <person name="Mckie-Krisberg Z.M."/>
            <person name="Prochnik S."/>
            <person name="Lindquist E."/>
            <person name="Dockter R.B."/>
            <person name="Adam C."/>
            <person name="Molina H."/>
            <person name="Bunkerborg J."/>
            <person name="Jin E."/>
            <person name="Buchheim M."/>
            <person name="Magnuson J."/>
        </authorList>
    </citation>
    <scope>NUCLEOTIDE SEQUENCE</scope>
    <source>
        <strain evidence="4">CCAP 19/18</strain>
    </source>
</reference>
<evidence type="ECO:0000256" key="2">
    <source>
        <dbReference type="ARBA" id="ARBA00022801"/>
    </source>
</evidence>
<evidence type="ECO:0000259" key="3">
    <source>
        <dbReference type="Pfam" id="PF00561"/>
    </source>
</evidence>
<proteinExistence type="inferred from homology"/>
<evidence type="ECO:0000256" key="1">
    <source>
        <dbReference type="ARBA" id="ARBA00010088"/>
    </source>
</evidence>
<organism evidence="4 5">
    <name type="scientific">Dunaliella salina</name>
    <name type="common">Green alga</name>
    <name type="synonym">Protococcus salinus</name>
    <dbReference type="NCBI Taxonomy" id="3046"/>
    <lineage>
        <taxon>Eukaryota</taxon>
        <taxon>Viridiplantae</taxon>
        <taxon>Chlorophyta</taxon>
        <taxon>core chlorophytes</taxon>
        <taxon>Chlorophyceae</taxon>
        <taxon>CS clade</taxon>
        <taxon>Chlamydomonadales</taxon>
        <taxon>Dunaliellaceae</taxon>
        <taxon>Dunaliella</taxon>
    </lineage>
</organism>
<dbReference type="EMBL" id="MU070620">
    <property type="protein sequence ID" value="KAF5827015.1"/>
    <property type="molecule type" value="Genomic_DNA"/>
</dbReference>